<dbReference type="GO" id="GO:0030151">
    <property type="term" value="F:molybdenum ion binding"/>
    <property type="evidence" value="ECO:0007669"/>
    <property type="project" value="TreeGrafter"/>
</dbReference>
<dbReference type="GO" id="GO:0016491">
    <property type="term" value="F:oxidoreductase activity"/>
    <property type="evidence" value="ECO:0007669"/>
    <property type="project" value="UniProtKB-KW"/>
</dbReference>
<evidence type="ECO:0000256" key="9">
    <source>
        <dbReference type="SAM" id="MobiDB-lite"/>
    </source>
</evidence>
<keyword evidence="5" id="KW-0479">Metal-binding</keyword>
<comment type="cofactor">
    <cofactor evidence="1">
        <name>[4Fe-4S] cluster</name>
        <dbReference type="ChEBI" id="CHEBI:49883"/>
    </cofactor>
</comment>
<sequence length="960" mass="107647">VALGEQLLKYPMKKVAGEWQRISWDQAISEISEKMLQIREKYGPDSVYWLGSAKYSNEQAYLFRKFAAYWGTNNVDHQARICHSTTVAGVANSFGYGAMTNTFNDIRNSKSIIIIGGNPAEAHPVSMLHVLNGKENGAKMIVVDPRFTRTARHADEYVRIRPGADVGFIWGLVKIILDNGWEDKEFLNQRVWGIDEIRAEVEKWTPEEVERVSGIAPEQTLRVARTLAENRPGTLIWCMGLTQSTIGSSKTRAASILQLVLGNIGKTGGGANIFRGHDNVQGATDLGVSCETLPAYYGLEEGAWKHWCRVWGTEYDWMQKRFGSKELMERSGMPLSRWMDAVLEDPANIEQPNAVKAMTFWGHAANSITRGPDQLKAMATVELLCVIDPYPTQVAAMVPKEDNVYLLPAATTAELHGSVTNSSRNVQWRDKVVEPLFESKTDYEITYRFAKAFGFADEMFKTIEVNGNEPVAESILREINRGTWTIGYTAQNPERLKLHMQHQDKFDSITMQGREDPVKGDYYCLPWPAWGTPEQRHPGTPILYDTSKSVAEGGLPFRARWGVEHEGSNLLAEDSFTKGSEIRDGYPEGTIGMLDALGWSKDLTDKEKIIIIGVGTGTFRLDMLDLDEDTAADRLTELESKITEEIAQSDARETSHDVDEAWQNGSSDEGNDGPGNSKDNGEGGKKGAGGEADNSQQQRPVRARFPDYPPQAITAIHAYLAANPQDQPDSQDLSVAEQIRRVNWKTDLSGGIQRVMIAHGLAPYGNGKARAVVWNFPDRVPRHREPLYTVRRDLLPEYQTYEDRRMWRLPILYRSIQDVDYSQEFPMILTSGRLVEYEGGGDETRSNIWLAEFQQQMFVEVNTEDALRLGVVDDTFVWVATPIGRIRVKALVTPRVGPGTVFLPFHFAGMWMGEDISDRYPDGARPFVIGEATNTVQTYGYDIVTQMQETKATICRIEKG</sequence>
<dbReference type="PANTHER" id="PTHR43598:SF1">
    <property type="entry name" value="FORMATE DEHYDROGENASE-O MAJOR SUBUNIT"/>
    <property type="match status" value="1"/>
</dbReference>
<evidence type="ECO:0000256" key="5">
    <source>
        <dbReference type="ARBA" id="ARBA00022723"/>
    </source>
</evidence>
<dbReference type="Pfam" id="PF00384">
    <property type="entry name" value="Molybdopterin"/>
    <property type="match status" value="1"/>
</dbReference>
<reference evidence="12" key="1">
    <citation type="journal article" date="2015" name="Nature">
        <title>Complex archaea that bridge the gap between prokaryotes and eukaryotes.</title>
        <authorList>
            <person name="Spang A."/>
            <person name="Saw J.H."/>
            <person name="Jorgensen S.L."/>
            <person name="Zaremba-Niedzwiedzka K."/>
            <person name="Martijn J."/>
            <person name="Lind A.E."/>
            <person name="van Eijk R."/>
            <person name="Schleper C."/>
            <person name="Guy L."/>
            <person name="Ettema T.J."/>
        </authorList>
    </citation>
    <scope>NUCLEOTIDE SEQUENCE</scope>
</reference>
<dbReference type="GO" id="GO:0009055">
    <property type="term" value="F:electron transfer activity"/>
    <property type="evidence" value="ECO:0007669"/>
    <property type="project" value="TreeGrafter"/>
</dbReference>
<dbReference type="FunFam" id="3.40.228.10:FF:000002">
    <property type="entry name" value="Formate dehydrogenase subunit alpha"/>
    <property type="match status" value="1"/>
</dbReference>
<evidence type="ECO:0000313" key="12">
    <source>
        <dbReference type="EMBL" id="KKM67291.1"/>
    </source>
</evidence>
<name>A0A0F9JXX9_9ZZZZ</name>
<dbReference type="Gene3D" id="3.40.50.740">
    <property type="match status" value="1"/>
</dbReference>
<dbReference type="InterPro" id="IPR009010">
    <property type="entry name" value="Asp_de-COase-like_dom_sf"/>
</dbReference>
<dbReference type="GO" id="GO:0009061">
    <property type="term" value="P:anaerobic respiration"/>
    <property type="evidence" value="ECO:0007669"/>
    <property type="project" value="TreeGrafter"/>
</dbReference>
<dbReference type="GO" id="GO:0030313">
    <property type="term" value="C:cell envelope"/>
    <property type="evidence" value="ECO:0007669"/>
    <property type="project" value="UniProtKB-SubCell"/>
</dbReference>
<comment type="caution">
    <text evidence="12">The sequence shown here is derived from an EMBL/GenBank/DDBJ whole genome shotgun (WGS) entry which is preliminary data.</text>
</comment>
<evidence type="ECO:0000256" key="8">
    <source>
        <dbReference type="ARBA" id="ARBA00023014"/>
    </source>
</evidence>
<evidence type="ECO:0008006" key="13">
    <source>
        <dbReference type="Google" id="ProtNLM"/>
    </source>
</evidence>
<comment type="subcellular location">
    <subcellularLocation>
        <location evidence="2">Cell envelope</location>
    </subcellularLocation>
</comment>
<keyword evidence="4" id="KW-0004">4Fe-4S</keyword>
<feature type="non-terminal residue" evidence="12">
    <location>
        <position position="1"/>
    </location>
</feature>
<dbReference type="Gene3D" id="3.40.228.10">
    <property type="entry name" value="Dimethylsulfoxide Reductase, domain 2"/>
    <property type="match status" value="1"/>
</dbReference>
<dbReference type="EMBL" id="LAZR01010375">
    <property type="protein sequence ID" value="KKM67291.1"/>
    <property type="molecule type" value="Genomic_DNA"/>
</dbReference>
<dbReference type="Pfam" id="PF01568">
    <property type="entry name" value="Molydop_binding"/>
    <property type="match status" value="1"/>
</dbReference>
<gene>
    <name evidence="12" type="ORF">LCGC14_1472590</name>
</gene>
<dbReference type="GO" id="GO:0051539">
    <property type="term" value="F:4 iron, 4 sulfur cluster binding"/>
    <property type="evidence" value="ECO:0007669"/>
    <property type="project" value="UniProtKB-KW"/>
</dbReference>
<feature type="domain" description="Molybdopterin oxidoreductase" evidence="10">
    <location>
        <begin position="8"/>
        <end position="451"/>
    </location>
</feature>
<feature type="region of interest" description="Disordered" evidence="9">
    <location>
        <begin position="644"/>
        <end position="700"/>
    </location>
</feature>
<dbReference type="PANTHER" id="PTHR43598">
    <property type="entry name" value="TUNGSTEN-CONTAINING FORMYLMETHANOFURAN DEHYDROGENASE 2 SUBUNIT B"/>
    <property type="match status" value="1"/>
</dbReference>
<keyword evidence="7" id="KW-0408">Iron</keyword>
<proteinExistence type="inferred from homology"/>
<dbReference type="InterPro" id="IPR006657">
    <property type="entry name" value="MoPterin_dinucl-bd_dom"/>
</dbReference>
<feature type="domain" description="Molybdopterin dinucleotide-binding" evidence="11">
    <location>
        <begin position="827"/>
        <end position="952"/>
    </location>
</feature>
<keyword evidence="8" id="KW-0411">Iron-sulfur</keyword>
<evidence type="ECO:0000256" key="6">
    <source>
        <dbReference type="ARBA" id="ARBA00023002"/>
    </source>
</evidence>
<evidence type="ECO:0000259" key="10">
    <source>
        <dbReference type="Pfam" id="PF00384"/>
    </source>
</evidence>
<dbReference type="InterPro" id="IPR006656">
    <property type="entry name" value="Mopterin_OxRdtase"/>
</dbReference>
<evidence type="ECO:0000256" key="4">
    <source>
        <dbReference type="ARBA" id="ARBA00022485"/>
    </source>
</evidence>
<protein>
    <recommendedName>
        <fullName evidence="13">Molybdopterin oxidoreductase domain-containing protein</fullName>
    </recommendedName>
</protein>
<evidence type="ECO:0000256" key="3">
    <source>
        <dbReference type="ARBA" id="ARBA00010312"/>
    </source>
</evidence>
<keyword evidence="6" id="KW-0560">Oxidoreductase</keyword>
<evidence type="ECO:0000256" key="2">
    <source>
        <dbReference type="ARBA" id="ARBA00004196"/>
    </source>
</evidence>
<evidence type="ECO:0000256" key="1">
    <source>
        <dbReference type="ARBA" id="ARBA00001966"/>
    </source>
</evidence>
<dbReference type="Gene3D" id="2.40.40.20">
    <property type="match status" value="1"/>
</dbReference>
<feature type="compositionally biased region" description="Basic and acidic residues" evidence="9">
    <location>
        <begin position="644"/>
        <end position="659"/>
    </location>
</feature>
<evidence type="ECO:0000256" key="7">
    <source>
        <dbReference type="ARBA" id="ARBA00023004"/>
    </source>
</evidence>
<dbReference type="CDD" id="cd02792">
    <property type="entry name" value="MopB_CT_Formate-Dh-Na-like"/>
    <property type="match status" value="1"/>
</dbReference>
<dbReference type="GO" id="GO:0043546">
    <property type="term" value="F:molybdopterin cofactor binding"/>
    <property type="evidence" value="ECO:0007669"/>
    <property type="project" value="InterPro"/>
</dbReference>
<comment type="similarity">
    <text evidence="3">Belongs to the prokaryotic molybdopterin-containing oxidoreductase family.</text>
</comment>
<evidence type="ECO:0000259" key="11">
    <source>
        <dbReference type="Pfam" id="PF01568"/>
    </source>
</evidence>
<dbReference type="FunFam" id="2.40.40.20:FF:000013">
    <property type="entry name" value="Dimethyl sulfoxide reductase subunit A"/>
    <property type="match status" value="1"/>
</dbReference>
<dbReference type="SUPFAM" id="SSF53706">
    <property type="entry name" value="Formate dehydrogenase/DMSO reductase, domains 1-3"/>
    <property type="match status" value="1"/>
</dbReference>
<accession>A0A0F9JXX9</accession>
<dbReference type="AlphaFoldDB" id="A0A0F9JXX9"/>
<dbReference type="SUPFAM" id="SSF50692">
    <property type="entry name" value="ADC-like"/>
    <property type="match status" value="1"/>
</dbReference>
<organism evidence="12">
    <name type="scientific">marine sediment metagenome</name>
    <dbReference type="NCBI Taxonomy" id="412755"/>
    <lineage>
        <taxon>unclassified sequences</taxon>
        <taxon>metagenomes</taxon>
        <taxon>ecological metagenomes</taxon>
    </lineage>
</organism>